<protein>
    <recommendedName>
        <fullName evidence="2">GH18 domain-containing protein</fullName>
    </recommendedName>
</protein>
<evidence type="ECO:0008006" key="2">
    <source>
        <dbReference type="Google" id="ProtNLM"/>
    </source>
</evidence>
<accession>A0A7S2H6Z9</accession>
<sequence length="107" mass="11252">MVYSGTGAEEWVKYYTEGCSAYCSQFQCSLPACVPPKDMVLGIDGSATSGEILTVSKDVKAKGYGGVMVWYASVLDSATGKSGLQYGNMDASLSKLPAWSAGLQAMQ</sequence>
<proteinExistence type="predicted"/>
<reference evidence="1" key="1">
    <citation type="submission" date="2021-01" db="EMBL/GenBank/DDBJ databases">
        <authorList>
            <person name="Corre E."/>
            <person name="Pelletier E."/>
            <person name="Niang G."/>
            <person name="Scheremetjew M."/>
            <person name="Finn R."/>
            <person name="Kale V."/>
            <person name="Holt S."/>
            <person name="Cochrane G."/>
            <person name="Meng A."/>
            <person name="Brown T."/>
            <person name="Cohen L."/>
        </authorList>
    </citation>
    <scope>NUCLEOTIDE SEQUENCE</scope>
    <source>
        <strain evidence="1">UTEX LB 985</strain>
    </source>
</reference>
<evidence type="ECO:0000313" key="1">
    <source>
        <dbReference type="EMBL" id="CAD9482225.1"/>
    </source>
</evidence>
<dbReference type="AlphaFoldDB" id="A0A7S2H6Z9"/>
<dbReference type="EMBL" id="HBGU01046475">
    <property type="protein sequence ID" value="CAD9482225.1"/>
    <property type="molecule type" value="Transcribed_RNA"/>
</dbReference>
<name>A0A7S2H6Z9_9EUKA</name>
<gene>
    <name evidence="1" type="ORF">CBRE1094_LOCUS25307</name>
</gene>
<organism evidence="1">
    <name type="scientific">Haptolina brevifila</name>
    <dbReference type="NCBI Taxonomy" id="156173"/>
    <lineage>
        <taxon>Eukaryota</taxon>
        <taxon>Haptista</taxon>
        <taxon>Haptophyta</taxon>
        <taxon>Prymnesiophyceae</taxon>
        <taxon>Prymnesiales</taxon>
        <taxon>Prymnesiaceae</taxon>
        <taxon>Haptolina</taxon>
    </lineage>
</organism>